<dbReference type="AlphaFoldDB" id="A0A5C6SUH4"/>
<comment type="caution">
    <text evidence="1">The sequence shown here is derived from an EMBL/GenBank/DDBJ whole genome shotgun (WGS) entry which is preliminary data.</text>
</comment>
<gene>
    <name evidence="1" type="ORF">FocTR4_00007950</name>
</gene>
<evidence type="ECO:0000313" key="2">
    <source>
        <dbReference type="Proteomes" id="UP000321331"/>
    </source>
</evidence>
<reference evidence="1 2" key="1">
    <citation type="submission" date="2019-07" db="EMBL/GenBank/DDBJ databases">
        <title>The First High-Quality Draft Genome Sequence of the Causal Agent of the Current Panama Disease Epidemic.</title>
        <authorList>
            <person name="Warmington R.J."/>
            <person name="Kay W."/>
            <person name="Jeffries A."/>
            <person name="Bebber D."/>
            <person name="Moore K."/>
            <person name="Studholme D.J."/>
        </authorList>
    </citation>
    <scope>NUCLEOTIDE SEQUENCE [LARGE SCALE GENOMIC DNA]</scope>
    <source>
        <strain evidence="1 2">TR4</strain>
    </source>
</reference>
<dbReference type="EMBL" id="VMNF01000009">
    <property type="protein sequence ID" value="TXC01608.1"/>
    <property type="molecule type" value="Genomic_DNA"/>
</dbReference>
<name>A0A5C6SUH4_FUSOC</name>
<sequence>MSLNSVLERLPAELHKEIASYLVASNSTKSIRSPASICKRCFNILAPFAVQTYRSSEIPKERSQSHNRNLQFLHHIAISHPELVRHVQTLNLHDWGLKSDGTESGLAIRDDEWPVYKRLVDETFPSEGESEIRKQWVKLLEEKWEDALMALLLAVCTNIRTLIYRIPK</sequence>
<evidence type="ECO:0000313" key="1">
    <source>
        <dbReference type="EMBL" id="TXC01608.1"/>
    </source>
</evidence>
<proteinExistence type="predicted"/>
<dbReference type="Proteomes" id="UP000321331">
    <property type="component" value="Unassembled WGS sequence"/>
</dbReference>
<protein>
    <submittedName>
        <fullName evidence="1">Uncharacterized protein</fullName>
    </submittedName>
</protein>
<accession>A0A5C6SUH4</accession>
<organism evidence="1 2">
    <name type="scientific">Fusarium oxysporum f. sp. cubense</name>
    <dbReference type="NCBI Taxonomy" id="61366"/>
    <lineage>
        <taxon>Eukaryota</taxon>
        <taxon>Fungi</taxon>
        <taxon>Dikarya</taxon>
        <taxon>Ascomycota</taxon>
        <taxon>Pezizomycotina</taxon>
        <taxon>Sordariomycetes</taxon>
        <taxon>Hypocreomycetidae</taxon>
        <taxon>Hypocreales</taxon>
        <taxon>Nectriaceae</taxon>
        <taxon>Fusarium</taxon>
        <taxon>Fusarium oxysporum species complex</taxon>
    </lineage>
</organism>